<evidence type="ECO:0000256" key="3">
    <source>
        <dbReference type="SAM" id="SignalP"/>
    </source>
</evidence>
<feature type="chain" id="PRO_5026087966" evidence="3">
    <location>
        <begin position="27"/>
        <end position="534"/>
    </location>
</feature>
<feature type="compositionally biased region" description="Basic and acidic residues" evidence="1">
    <location>
        <begin position="400"/>
        <end position="414"/>
    </location>
</feature>
<gene>
    <name evidence="5" type="ORF">FRC0190_02150</name>
</gene>
<protein>
    <submittedName>
        <fullName evidence="5">Ig-like domain repeat protein</fullName>
    </submittedName>
</protein>
<keyword evidence="2" id="KW-0812">Transmembrane</keyword>
<dbReference type="Gene3D" id="2.60.40.2260">
    <property type="match status" value="1"/>
</dbReference>
<keyword evidence="2" id="KW-0472">Membrane</keyword>
<dbReference type="InterPro" id="IPR013783">
    <property type="entry name" value="Ig-like_fold"/>
</dbReference>
<feature type="region of interest" description="Disordered" evidence="1">
    <location>
        <begin position="394"/>
        <end position="414"/>
    </location>
</feature>
<feature type="signal peptide" evidence="3">
    <location>
        <begin position="1"/>
        <end position="26"/>
    </location>
</feature>
<dbReference type="RefSeq" id="WP_155874256.1">
    <property type="nucleotide sequence ID" value="NZ_LR738855.1"/>
</dbReference>
<proteinExistence type="predicted"/>
<keyword evidence="2" id="KW-1133">Transmembrane helix</keyword>
<evidence type="ECO:0000256" key="2">
    <source>
        <dbReference type="SAM" id="Phobius"/>
    </source>
</evidence>
<dbReference type="Pfam" id="PF22089">
    <property type="entry name" value="DIP2116-like_N"/>
    <property type="match status" value="1"/>
</dbReference>
<dbReference type="Gene3D" id="2.60.40.10">
    <property type="entry name" value="Immunoglobulins"/>
    <property type="match status" value="1"/>
</dbReference>
<evidence type="ECO:0000256" key="1">
    <source>
        <dbReference type="SAM" id="MobiDB-lite"/>
    </source>
</evidence>
<dbReference type="AlphaFoldDB" id="A0A6I8MIC4"/>
<reference evidence="5 6" key="1">
    <citation type="submission" date="2019-11" db="EMBL/GenBank/DDBJ databases">
        <authorList>
            <person name="Brisse S."/>
        </authorList>
    </citation>
    <scope>NUCLEOTIDE SEQUENCE [LARGE SCALE GENOMIC DNA]</scope>
    <source>
        <strain evidence="5">FRC0190</strain>
    </source>
</reference>
<evidence type="ECO:0000313" key="6">
    <source>
        <dbReference type="Proteomes" id="UP000423525"/>
    </source>
</evidence>
<dbReference type="KEGG" id="crf:FRC0190_02150"/>
<accession>A0A6I8MIC4</accession>
<feature type="transmembrane region" description="Helical" evidence="2">
    <location>
        <begin position="510"/>
        <end position="531"/>
    </location>
</feature>
<sequence>MKPLHHAITVATAIAITLSGIHTASATETNTVPSADTEAPKPVETVTSDVDCSVSAAWGLYKFNQKSNFSAEFEIPKSVKAGTGFDALIKIKDISVSNDNLSGYKNAKLTKSSIRINVGKNVKLDGNQPGLSLSNGVLSINDHLQASLEGKSLRISAAPITVHLQALTEGTLTFVPEKTILTNTASVDGYTANTTCTTNTDKPFATVKVDPADGLTITAPESASIKQDVQITATVPEKLNEKMDGKVQFFVDHIAAGDPVPVTEDNKASTSIIFDTSGSKSITARFIDAEGYNPVPDGETIIPVVMELDTKKPEDTDSYTGLINGSATSLLNPVKVMPGEKVSVSASLLPNKVPIRVYEIGINAPEDVKYIDGTGKTNYSSKLATTGSVFNSPGSGYYDPEWKNESKKPNESYRGFHSDTSYSVVDTSPQTVSAEFEIPETLAPGIYMFQMGVYKYSNSLKDLVSIPETAFEIAGPDLPALPERKIKPQPEEAPEASDGSSTAKLVKSPWFWTGIIGAVAGIAALVYKFFFAPR</sequence>
<dbReference type="EMBL" id="LR738855">
    <property type="protein sequence ID" value="VZH86225.1"/>
    <property type="molecule type" value="Genomic_DNA"/>
</dbReference>
<dbReference type="GO" id="GO:0005975">
    <property type="term" value="P:carbohydrate metabolic process"/>
    <property type="evidence" value="ECO:0007669"/>
    <property type="project" value="UniProtKB-ARBA"/>
</dbReference>
<evidence type="ECO:0000313" key="5">
    <source>
        <dbReference type="EMBL" id="VZH86225.1"/>
    </source>
</evidence>
<dbReference type="Proteomes" id="UP000423525">
    <property type="component" value="Chromosome"/>
</dbReference>
<dbReference type="InterPro" id="IPR054313">
    <property type="entry name" value="DIP2116-like_N"/>
</dbReference>
<organism evidence="5 6">
    <name type="scientific">Corynebacterium rouxii</name>
    <dbReference type="NCBI Taxonomy" id="2719119"/>
    <lineage>
        <taxon>Bacteria</taxon>
        <taxon>Bacillati</taxon>
        <taxon>Actinomycetota</taxon>
        <taxon>Actinomycetes</taxon>
        <taxon>Mycobacteriales</taxon>
        <taxon>Corynebacteriaceae</taxon>
        <taxon>Corynebacterium</taxon>
    </lineage>
</organism>
<evidence type="ECO:0000259" key="4">
    <source>
        <dbReference type="Pfam" id="PF22089"/>
    </source>
</evidence>
<name>A0A6I8MIC4_9CORY</name>
<feature type="domain" description="DIP2116-like N-terminal" evidence="4">
    <location>
        <begin position="49"/>
        <end position="208"/>
    </location>
</feature>
<keyword evidence="3" id="KW-0732">Signal</keyword>
<dbReference type="Gene3D" id="2.60.40.2270">
    <property type="match status" value="1"/>
</dbReference>